<dbReference type="AlphaFoldDB" id="G8TV41"/>
<evidence type="ECO:0000313" key="1">
    <source>
        <dbReference type="EMBL" id="AEW03622.1"/>
    </source>
</evidence>
<accession>G8TV41</accession>
<sequence>MKKPVTAMPRAYAVTTSYGHYVVVLEEARPESDGQYVRLYCRLYRDRRWWDGGWFRVGKDRRIRWVVRRVAQWADARDARLRRIGRNESPSSTG</sequence>
<dbReference type="HOGENOM" id="CLU_2482130_0_0_9"/>
<dbReference type="Proteomes" id="UP000005439">
    <property type="component" value="Chromosome"/>
</dbReference>
<reference evidence="2" key="1">
    <citation type="submission" date="2011-12" db="EMBL/GenBank/DDBJ databases">
        <title>The complete genome of chromosome of Sulfobacillus acidophilus DSM 10332.</title>
        <authorList>
            <person name="Lucas S."/>
            <person name="Han J."/>
            <person name="Lapidus A."/>
            <person name="Bruce D."/>
            <person name="Goodwin L."/>
            <person name="Pitluck S."/>
            <person name="Peters L."/>
            <person name="Kyrpides N."/>
            <person name="Mavromatis K."/>
            <person name="Ivanova N."/>
            <person name="Mikhailova N."/>
            <person name="Chertkov O."/>
            <person name="Saunders E."/>
            <person name="Detter J.C."/>
            <person name="Tapia R."/>
            <person name="Han C."/>
            <person name="Land M."/>
            <person name="Hauser L."/>
            <person name="Markowitz V."/>
            <person name="Cheng J.-F."/>
            <person name="Hugenholtz P."/>
            <person name="Woyke T."/>
            <person name="Wu D."/>
            <person name="Pukall R."/>
            <person name="Gehrich-Schroeter G."/>
            <person name="Schneider S."/>
            <person name="Klenk H.-P."/>
            <person name="Eisen J.A."/>
        </authorList>
    </citation>
    <scope>NUCLEOTIDE SEQUENCE [LARGE SCALE GENOMIC DNA]</scope>
    <source>
        <strain evidence="2">ATCC 700253 / DSM 10332 / NAL</strain>
    </source>
</reference>
<keyword evidence="2" id="KW-1185">Reference proteome</keyword>
<evidence type="ECO:0000313" key="2">
    <source>
        <dbReference type="Proteomes" id="UP000005439"/>
    </source>
</evidence>
<organism evidence="1 2">
    <name type="scientific">Sulfobacillus acidophilus (strain ATCC 700253 / DSM 10332 / NAL)</name>
    <dbReference type="NCBI Taxonomy" id="679936"/>
    <lineage>
        <taxon>Bacteria</taxon>
        <taxon>Bacillati</taxon>
        <taxon>Bacillota</taxon>
        <taxon>Clostridia</taxon>
        <taxon>Eubacteriales</taxon>
        <taxon>Clostridiales Family XVII. Incertae Sedis</taxon>
        <taxon>Sulfobacillus</taxon>
    </lineage>
</organism>
<name>G8TV41_SULAD</name>
<dbReference type="PATRIC" id="fig|679936.5.peg.51"/>
<dbReference type="EMBL" id="CP003179">
    <property type="protein sequence ID" value="AEW03622.1"/>
    <property type="molecule type" value="Genomic_DNA"/>
</dbReference>
<proteinExistence type="predicted"/>
<protein>
    <submittedName>
        <fullName evidence="1">Uncharacterized protein</fullName>
    </submittedName>
</protein>
<dbReference type="KEGG" id="sap:Sulac_0048"/>
<gene>
    <name evidence="1" type="ordered locus">Sulac_0048</name>
</gene>
<reference evidence="1 2" key="2">
    <citation type="journal article" date="2012" name="Stand. Genomic Sci.">
        <title>Complete genome sequence of the moderately thermophilic mineral-sulfide-oxidizing firmicute Sulfobacillus acidophilus type strain (NAL(T)).</title>
        <authorList>
            <person name="Anderson I."/>
            <person name="Chertkov O."/>
            <person name="Chen A."/>
            <person name="Saunders E."/>
            <person name="Lapidus A."/>
            <person name="Nolan M."/>
            <person name="Lucas S."/>
            <person name="Hammon N."/>
            <person name="Deshpande S."/>
            <person name="Cheng J.F."/>
            <person name="Han C."/>
            <person name="Tapia R."/>
            <person name="Goodwin L.A."/>
            <person name="Pitluck S."/>
            <person name="Liolios K."/>
            <person name="Pagani I."/>
            <person name="Ivanova N."/>
            <person name="Mikhailova N."/>
            <person name="Pati A."/>
            <person name="Palaniappan K."/>
            <person name="Land M."/>
            <person name="Pan C."/>
            <person name="Rohde M."/>
            <person name="Pukall R."/>
            <person name="Goker M."/>
            <person name="Detter J.C."/>
            <person name="Woyke T."/>
            <person name="Bristow J."/>
            <person name="Eisen J.A."/>
            <person name="Markowitz V."/>
            <person name="Hugenholtz P."/>
            <person name="Kyrpides N.C."/>
            <person name="Klenk H.P."/>
            <person name="Mavromatis K."/>
        </authorList>
    </citation>
    <scope>NUCLEOTIDE SEQUENCE [LARGE SCALE GENOMIC DNA]</scope>
    <source>
        <strain evidence="2">ATCC 700253 / DSM 10332 / NAL</strain>
    </source>
</reference>